<keyword evidence="3" id="KW-1185">Reference proteome</keyword>
<keyword evidence="1" id="KW-0472">Membrane</keyword>
<organism evidence="2 3">
    <name type="scientific">Litorilituus lipolyticus</name>
    <dbReference type="NCBI Taxonomy" id="2491017"/>
    <lineage>
        <taxon>Bacteria</taxon>
        <taxon>Pseudomonadati</taxon>
        <taxon>Pseudomonadota</taxon>
        <taxon>Gammaproteobacteria</taxon>
        <taxon>Alteromonadales</taxon>
        <taxon>Colwelliaceae</taxon>
        <taxon>Litorilituus</taxon>
    </lineage>
</organism>
<reference evidence="2 3" key="1">
    <citation type="submission" date="2019-01" db="EMBL/GenBank/DDBJ databases">
        <title>Litorilituus lipolytica sp. nov., isolated from intertidal sand of the Yellow Sea in China.</title>
        <authorList>
            <person name="Liu A."/>
        </authorList>
    </citation>
    <scope>NUCLEOTIDE SEQUENCE [LARGE SCALE GENOMIC DNA]</scope>
    <source>
        <strain evidence="2 3">RZ04</strain>
    </source>
</reference>
<comment type="caution">
    <text evidence="2">The sequence shown here is derived from an EMBL/GenBank/DDBJ whole genome shotgun (WGS) entry which is preliminary data.</text>
</comment>
<gene>
    <name evidence="2" type="ORF">EPA86_13305</name>
</gene>
<accession>A0A502KQV2</accession>
<protein>
    <submittedName>
        <fullName evidence="2">Uncharacterized protein</fullName>
    </submittedName>
</protein>
<dbReference type="AlphaFoldDB" id="A0A502KQV2"/>
<keyword evidence="1" id="KW-1133">Transmembrane helix</keyword>
<feature type="transmembrane region" description="Helical" evidence="1">
    <location>
        <begin position="56"/>
        <end position="75"/>
    </location>
</feature>
<proteinExistence type="predicted"/>
<name>A0A502KQV2_9GAMM</name>
<keyword evidence="1" id="KW-0812">Transmembrane</keyword>
<dbReference type="EMBL" id="SAWY01000033">
    <property type="protein sequence ID" value="TPH13574.1"/>
    <property type="molecule type" value="Genomic_DNA"/>
</dbReference>
<feature type="transmembrane region" description="Helical" evidence="1">
    <location>
        <begin position="18"/>
        <end position="36"/>
    </location>
</feature>
<evidence type="ECO:0000256" key="1">
    <source>
        <dbReference type="SAM" id="Phobius"/>
    </source>
</evidence>
<evidence type="ECO:0000313" key="3">
    <source>
        <dbReference type="Proteomes" id="UP000315303"/>
    </source>
</evidence>
<dbReference type="Proteomes" id="UP000315303">
    <property type="component" value="Unassembled WGS sequence"/>
</dbReference>
<evidence type="ECO:0000313" key="2">
    <source>
        <dbReference type="EMBL" id="TPH13574.1"/>
    </source>
</evidence>
<dbReference type="RefSeq" id="WP_140604397.1">
    <property type="nucleotide sequence ID" value="NZ_SAWY01000033.1"/>
</dbReference>
<sequence>MSKVEQCTNRFDEPLNKVLEMFISVTVLALGIIAFVKIMTPNESSLFYPLDDLLRFGLFTVTLFLIMSFICKPLFNALKIVKLN</sequence>